<dbReference type="Gene3D" id="3.10.180.10">
    <property type="entry name" value="2,3-Dihydroxybiphenyl 1,2-Dioxygenase, domain 1"/>
    <property type="match status" value="1"/>
</dbReference>
<dbReference type="Pfam" id="PF00903">
    <property type="entry name" value="Glyoxalase"/>
    <property type="match status" value="1"/>
</dbReference>
<reference evidence="2 3" key="1">
    <citation type="submission" date="2019-10" db="EMBL/GenBank/DDBJ databases">
        <title>Glaciimonas soli sp. nov., a psychrophilic bacterium isolated from the forest soil of a high elevation mountain in Taiwan.</title>
        <authorList>
            <person name="Wang L.-T."/>
            <person name="Shieh W.Y."/>
        </authorList>
    </citation>
    <scope>NUCLEOTIDE SEQUENCE [LARGE SCALE GENOMIC DNA]</scope>
    <source>
        <strain evidence="2 3">GS1</strain>
    </source>
</reference>
<evidence type="ECO:0000259" key="1">
    <source>
        <dbReference type="PROSITE" id="PS51819"/>
    </source>
</evidence>
<dbReference type="PANTHER" id="PTHR35006:SF2">
    <property type="entry name" value="GLYOXALASE FAMILY PROTEIN (AFU_ORTHOLOGUE AFUA_5G14830)"/>
    <property type="match status" value="1"/>
</dbReference>
<protein>
    <submittedName>
        <fullName evidence="2">VOC family protein</fullName>
    </submittedName>
</protein>
<sequence length="144" mass="16493">MIIGIDHIYITVSDLARSELFYDRVMTVLGFRKSVFAIHGDTHIQYFNRHFGYVLRPARGANVHEAYSPGLHHLCFRADSVADVTSVAANLRAAGIDATEPQLHSDYAPDYWATFFNDPDGIRLEVTNYRLERRERHDAWDVPT</sequence>
<evidence type="ECO:0000313" key="2">
    <source>
        <dbReference type="EMBL" id="MQQ99415.1"/>
    </source>
</evidence>
<dbReference type="SUPFAM" id="SSF54593">
    <property type="entry name" value="Glyoxalase/Bleomycin resistance protein/Dihydroxybiphenyl dioxygenase"/>
    <property type="match status" value="1"/>
</dbReference>
<comment type="caution">
    <text evidence="2">The sequence shown here is derived from an EMBL/GenBank/DDBJ whole genome shotgun (WGS) entry which is preliminary data.</text>
</comment>
<feature type="domain" description="VOC" evidence="1">
    <location>
        <begin position="4"/>
        <end position="129"/>
    </location>
</feature>
<dbReference type="EMBL" id="WINI01000001">
    <property type="protein sequence ID" value="MQQ99415.1"/>
    <property type="molecule type" value="Genomic_DNA"/>
</dbReference>
<dbReference type="PROSITE" id="PS51819">
    <property type="entry name" value="VOC"/>
    <property type="match status" value="1"/>
</dbReference>
<dbReference type="InterPro" id="IPR037523">
    <property type="entry name" value="VOC_core"/>
</dbReference>
<dbReference type="RefSeq" id="WP_322741519.1">
    <property type="nucleotide sequence ID" value="NZ_WINI01000001.1"/>
</dbReference>
<proteinExistence type="predicted"/>
<accession>A0A843YRS6</accession>
<dbReference type="Proteomes" id="UP000451565">
    <property type="component" value="Unassembled WGS sequence"/>
</dbReference>
<dbReference type="InterPro" id="IPR004360">
    <property type="entry name" value="Glyas_Fos-R_dOase_dom"/>
</dbReference>
<dbReference type="InterPro" id="IPR029068">
    <property type="entry name" value="Glyas_Bleomycin-R_OHBP_Dase"/>
</dbReference>
<dbReference type="AlphaFoldDB" id="A0A843YRS6"/>
<gene>
    <name evidence="2" type="ORF">GEV47_01780</name>
</gene>
<organism evidence="2 3">
    <name type="scientific">Glaciimonas soli</name>
    <dbReference type="NCBI Taxonomy" id="2590999"/>
    <lineage>
        <taxon>Bacteria</taxon>
        <taxon>Pseudomonadati</taxon>
        <taxon>Pseudomonadota</taxon>
        <taxon>Betaproteobacteria</taxon>
        <taxon>Burkholderiales</taxon>
        <taxon>Oxalobacteraceae</taxon>
        <taxon>Glaciimonas</taxon>
    </lineage>
</organism>
<name>A0A843YRS6_9BURK</name>
<dbReference type="PANTHER" id="PTHR35006">
    <property type="entry name" value="GLYOXALASE FAMILY PROTEIN (AFU_ORTHOLOGUE AFUA_5G14830)"/>
    <property type="match status" value="1"/>
</dbReference>
<keyword evidence="3" id="KW-1185">Reference proteome</keyword>
<evidence type="ECO:0000313" key="3">
    <source>
        <dbReference type="Proteomes" id="UP000451565"/>
    </source>
</evidence>